<dbReference type="Pfam" id="PF01135">
    <property type="entry name" value="PCMT"/>
    <property type="match status" value="2"/>
</dbReference>
<keyword evidence="1" id="KW-0489">Methyltransferase</keyword>
<gene>
    <name evidence="1" type="ORF">EUU23_11240</name>
</gene>
<comment type="caution">
    <text evidence="1">The sequence shown here is derived from an EMBL/GenBank/DDBJ whole genome shotgun (WGS) entry which is preliminary data.</text>
</comment>
<dbReference type="SUPFAM" id="SSF53335">
    <property type="entry name" value="S-adenosyl-L-methionine-dependent methyltransferases"/>
    <property type="match status" value="1"/>
</dbReference>
<dbReference type="GO" id="GO:0008168">
    <property type="term" value="F:methyltransferase activity"/>
    <property type="evidence" value="ECO:0007669"/>
    <property type="project" value="UniProtKB-KW"/>
</dbReference>
<dbReference type="AlphaFoldDB" id="A0A6I4LXH8"/>
<dbReference type="OrthoDB" id="9798496at2"/>
<evidence type="ECO:0000313" key="1">
    <source>
        <dbReference type="EMBL" id="MVZ98267.1"/>
    </source>
</evidence>
<keyword evidence="2" id="KW-1185">Reference proteome</keyword>
<dbReference type="InterPro" id="IPR029063">
    <property type="entry name" value="SAM-dependent_MTases_sf"/>
</dbReference>
<dbReference type="EMBL" id="SDWJ01000002">
    <property type="protein sequence ID" value="MVZ98267.1"/>
    <property type="molecule type" value="Genomic_DNA"/>
</dbReference>
<reference evidence="1 2" key="1">
    <citation type="submission" date="2019-01" db="EMBL/GenBank/DDBJ databases">
        <title>Sphingorhabdus lacus sp.nov., isolated from an oligotrophic freshwater lake.</title>
        <authorList>
            <person name="Park M."/>
        </authorList>
    </citation>
    <scope>NUCLEOTIDE SEQUENCE [LARGE SCALE GENOMIC DNA]</scope>
    <source>
        <strain evidence="1 2">IMCC26285</strain>
    </source>
</reference>
<name>A0A6I4LXH8_9SPHN</name>
<organism evidence="1 2">
    <name type="scientific">Sphingorhabdus profundilacus</name>
    <dbReference type="NCBI Taxonomy" id="2509718"/>
    <lineage>
        <taxon>Bacteria</taxon>
        <taxon>Pseudomonadati</taxon>
        <taxon>Pseudomonadota</taxon>
        <taxon>Alphaproteobacteria</taxon>
        <taxon>Sphingomonadales</taxon>
        <taxon>Sphingomonadaceae</taxon>
        <taxon>Sphingorhabdus</taxon>
    </lineage>
</organism>
<evidence type="ECO:0000313" key="2">
    <source>
        <dbReference type="Proteomes" id="UP000471147"/>
    </source>
</evidence>
<dbReference type="Proteomes" id="UP000471147">
    <property type="component" value="Unassembled WGS sequence"/>
</dbReference>
<protein>
    <submittedName>
        <fullName evidence="1">Protein-L-isoaspartate O-methyltransferase</fullName>
    </submittedName>
</protein>
<dbReference type="Gene3D" id="3.40.50.150">
    <property type="entry name" value="Vaccinia Virus protein VP39"/>
    <property type="match status" value="1"/>
</dbReference>
<proteinExistence type="predicted"/>
<sequence>MVDSQLRTNGVTQAWVLAAMGSVPREDYVPVSHHNVCYTDRAIPLDDGTVLNPPLATALLLQAADIQATDKVLLIGASEAGAQGYVAALLRARVAGLTSASTANWADAGHAAPYDVIFIDGAAHLVPDALLALAEEGARLVTGIADGPVTRLAKGYIHQGQVALKAFIDSEIAPLAAFARKPEFTF</sequence>
<keyword evidence="1" id="KW-0808">Transferase</keyword>
<dbReference type="GO" id="GO:0032259">
    <property type="term" value="P:methylation"/>
    <property type="evidence" value="ECO:0007669"/>
    <property type="project" value="UniProtKB-KW"/>
</dbReference>
<accession>A0A6I4LXH8</accession>